<dbReference type="Gene3D" id="3.30.930.10">
    <property type="entry name" value="Bira Bifunctional Protein, Domain 2"/>
    <property type="match status" value="1"/>
</dbReference>
<proteinExistence type="predicted"/>
<sequence>MRKGVRIVMECDRVRIRRKAISSQRVEQVWETLPQRLNLPPVPLPSLHCFDRLPSTNQTLWELLERGEPSGTAVVAAEQTAGRGQWGRSWSSASGGLYLSWSISPNLPLEKALLLTISSAWGIATVLGRYCKPEIPIQIKWPNDLILASRKLGGILTETRIHQQTIAQGVIGVGINWSNAVPEPGISLKRVLENRTVMSGFAISSLEELLALTLRGLMYGEWAIANGQGERVVAGYNQRLIHVGQSISIDETTGIIRGITETGQLNVELSTSQRIFLDPGQIRLGYPGCSSLG</sequence>
<dbReference type="PANTHER" id="PTHR12835">
    <property type="entry name" value="BIOTIN PROTEIN LIGASE"/>
    <property type="match status" value="1"/>
</dbReference>
<dbReference type="Proteomes" id="UP001232992">
    <property type="component" value="Unassembled WGS sequence"/>
</dbReference>
<accession>A0ABT7BWJ8</accession>
<keyword evidence="1 3" id="KW-0436">Ligase</keyword>
<dbReference type="NCBIfam" id="TIGR00121">
    <property type="entry name" value="birA_ligase"/>
    <property type="match status" value="1"/>
</dbReference>
<dbReference type="InterPro" id="IPR045864">
    <property type="entry name" value="aa-tRNA-synth_II/BPL/LPL"/>
</dbReference>
<dbReference type="PROSITE" id="PS51733">
    <property type="entry name" value="BPL_LPL_CATALYTIC"/>
    <property type="match status" value="1"/>
</dbReference>
<keyword evidence="4" id="KW-1185">Reference proteome</keyword>
<organism evidence="3 4">
    <name type="scientific">Roseofilum casamattae BLCC-M143</name>
    <dbReference type="NCBI Taxonomy" id="3022442"/>
    <lineage>
        <taxon>Bacteria</taxon>
        <taxon>Bacillati</taxon>
        <taxon>Cyanobacteriota</taxon>
        <taxon>Cyanophyceae</taxon>
        <taxon>Desertifilales</taxon>
        <taxon>Desertifilaceae</taxon>
        <taxon>Roseofilum</taxon>
        <taxon>Roseofilum casamattae</taxon>
    </lineage>
</organism>
<comment type="caution">
    <text evidence="3">The sequence shown here is derived from an EMBL/GenBank/DDBJ whole genome shotgun (WGS) entry which is preliminary data.</text>
</comment>
<dbReference type="SUPFAM" id="SSF55681">
    <property type="entry name" value="Class II aaRS and biotin synthetases"/>
    <property type="match status" value="1"/>
</dbReference>
<evidence type="ECO:0000256" key="1">
    <source>
        <dbReference type="ARBA" id="ARBA00022598"/>
    </source>
</evidence>
<evidence type="ECO:0000259" key="2">
    <source>
        <dbReference type="PROSITE" id="PS51733"/>
    </source>
</evidence>
<dbReference type="EC" id="6.3.4.15" evidence="3"/>
<dbReference type="GO" id="GO:0004077">
    <property type="term" value="F:biotin--[biotin carboxyl-carrier protein] ligase activity"/>
    <property type="evidence" value="ECO:0007669"/>
    <property type="project" value="UniProtKB-EC"/>
</dbReference>
<gene>
    <name evidence="3" type="ORF">PMH09_05520</name>
</gene>
<reference evidence="3 4" key="1">
    <citation type="submission" date="2023-01" db="EMBL/GenBank/DDBJ databases">
        <title>Novel diversity within Roseofilum (Cyanobacteria; Desertifilaceae) from marine benthic mats with descriptions of four novel species.</title>
        <authorList>
            <person name="Wang Y."/>
            <person name="Berthold D.E."/>
            <person name="Hu J."/>
            <person name="Lefler F.W."/>
            <person name="Laughinghouse H.D. IV."/>
        </authorList>
    </citation>
    <scope>NUCLEOTIDE SEQUENCE [LARGE SCALE GENOMIC DNA]</scope>
    <source>
        <strain evidence="3 4">BLCC-M143</strain>
    </source>
</reference>
<dbReference type="Pfam" id="PF03099">
    <property type="entry name" value="BPL_LplA_LipB"/>
    <property type="match status" value="1"/>
</dbReference>
<evidence type="ECO:0000313" key="4">
    <source>
        <dbReference type="Proteomes" id="UP001232992"/>
    </source>
</evidence>
<dbReference type="PANTHER" id="PTHR12835:SF5">
    <property type="entry name" value="BIOTIN--PROTEIN LIGASE"/>
    <property type="match status" value="1"/>
</dbReference>
<dbReference type="InterPro" id="IPR004143">
    <property type="entry name" value="BPL_LPL_catalytic"/>
</dbReference>
<dbReference type="CDD" id="cd16442">
    <property type="entry name" value="BPL"/>
    <property type="match status" value="1"/>
</dbReference>
<dbReference type="InterPro" id="IPR004408">
    <property type="entry name" value="Biotin_CoA_COase_ligase"/>
</dbReference>
<name>A0ABT7BWJ8_9CYAN</name>
<protein>
    <submittedName>
        <fullName evidence="3">Biotin--[acetyl-CoA-carboxylase] ligase</fullName>
        <ecNumber evidence="3">6.3.4.15</ecNumber>
    </submittedName>
</protein>
<evidence type="ECO:0000313" key="3">
    <source>
        <dbReference type="EMBL" id="MDJ1182648.1"/>
    </source>
</evidence>
<dbReference type="EMBL" id="JAQOSQ010000003">
    <property type="protein sequence ID" value="MDJ1182648.1"/>
    <property type="molecule type" value="Genomic_DNA"/>
</dbReference>
<feature type="domain" description="BPL/LPL catalytic" evidence="2">
    <location>
        <begin position="31"/>
        <end position="225"/>
    </location>
</feature>